<sequence>MRRFFMKLSALLKYNSIVIQCHDNPDADAICSGYVLYRYFLKHGKKVRLIYSGNFKITKSNLVFLINELHIPIEFVSNLKSKPELLLLTDCQYGEGNVKKFPAKEVAVIDHHQVYSTLPKLNEVRSNLGSCCSVIWNLIKIEDETSSIDIDENIATALYYGLYSDTNAFSEMSHPLDRDMIEALDYNKNLIMKLKNMNLTLKEAKIAGVAMLGVEYHAENKYAILRTDPCDPNILGLIGDFIVAVDNIDVCLVYSVLSFGVKFSIRSCSNETRADELATFLAKKIGSGGGHTEKAGGILKNELIIKQYPDYIEIDDDSARHSISNIIRERMADYFENAEIIHANDTTLVLSHMSKYERSPITLSYIDPHELVPTGNMAIIRTLDGDANIEIRNNTILILDSNGSVKVISAEKFNSSFKKTRKKFKFNSDYIPSIKNADTGKSFSLLPLAKSCESTGDIKIYAKKLTKTTKLFSFWDSDKYMIGQKGDYLAVSQDDIHDIFIVEKNIFKKTYKSV</sequence>
<dbReference type="PANTHER" id="PTHR47618:SF1">
    <property type="entry name" value="BIFUNCTIONAL OLIGORIBONUCLEASE AND PAP PHOSPHATASE NRNA"/>
    <property type="match status" value="1"/>
</dbReference>
<protein>
    <submittedName>
        <fullName evidence="2">DHH domain-containing protein</fullName>
    </submittedName>
</protein>
<dbReference type="PANTHER" id="PTHR47618">
    <property type="entry name" value="BIFUNCTIONAL OLIGORIBONUCLEASE AND PAP PHOSPHATASE NRNA"/>
    <property type="match status" value="1"/>
</dbReference>
<dbReference type="eggNOG" id="COG0618">
    <property type="taxonomic scope" value="Bacteria"/>
</dbReference>
<feature type="domain" description="DDH" evidence="1">
    <location>
        <begin position="16"/>
        <end position="161"/>
    </location>
</feature>
<name>E0RUX9_BUTPB</name>
<dbReference type="Proteomes" id="UP000001299">
    <property type="component" value="Chromosome 1"/>
</dbReference>
<gene>
    <name evidence="2" type="ordered locus">bpr_I1433</name>
</gene>
<dbReference type="STRING" id="515622.bpr_I1433"/>
<dbReference type="Pfam" id="PF01368">
    <property type="entry name" value="DHH"/>
    <property type="match status" value="1"/>
</dbReference>
<dbReference type="AlphaFoldDB" id="E0RUX9"/>
<dbReference type="SUPFAM" id="SSF64182">
    <property type="entry name" value="DHH phosphoesterases"/>
    <property type="match status" value="1"/>
</dbReference>
<dbReference type="InterPro" id="IPR001667">
    <property type="entry name" value="DDH_dom"/>
</dbReference>
<keyword evidence="3" id="KW-1185">Reference proteome</keyword>
<organism evidence="2 3">
    <name type="scientific">Butyrivibrio proteoclasticus (strain ATCC 51982 / DSM 14932 / B316)</name>
    <name type="common">Clostridium proteoclasticum</name>
    <dbReference type="NCBI Taxonomy" id="515622"/>
    <lineage>
        <taxon>Bacteria</taxon>
        <taxon>Bacillati</taxon>
        <taxon>Bacillota</taxon>
        <taxon>Clostridia</taxon>
        <taxon>Lachnospirales</taxon>
        <taxon>Lachnospiraceae</taxon>
        <taxon>Butyrivibrio</taxon>
    </lineage>
</organism>
<dbReference type="HOGENOM" id="CLU_022241_0_0_9"/>
<evidence type="ECO:0000259" key="1">
    <source>
        <dbReference type="Pfam" id="PF01368"/>
    </source>
</evidence>
<dbReference type="InterPro" id="IPR051319">
    <property type="entry name" value="Oligoribo/pAp-PDE_c-di-AMP_PDE"/>
</dbReference>
<accession>E0RUX9</accession>
<reference evidence="2 3" key="1">
    <citation type="journal article" date="2010" name="PLoS ONE">
        <title>The glycobiome of the rumen bacterium Butyrivibrio proteoclasticus B316(T) highlights adaptation to a polysaccharide-rich environment.</title>
        <authorList>
            <person name="Kelly W.J."/>
            <person name="Leahy S.C."/>
            <person name="Altermann E."/>
            <person name="Yeoman C.J."/>
            <person name="Dunne J.C."/>
            <person name="Kong Z."/>
            <person name="Pacheco D.M."/>
            <person name="Li D."/>
            <person name="Noel S.J."/>
            <person name="Moon C.D."/>
            <person name="Cookson A.L."/>
            <person name="Attwood G.T."/>
        </authorList>
    </citation>
    <scope>NUCLEOTIDE SEQUENCE [LARGE SCALE GENOMIC DNA]</scope>
    <source>
        <strain evidence="3">ATCC 51982 / DSM 14932 / B316</strain>
    </source>
</reference>
<dbReference type="EMBL" id="CP001810">
    <property type="protein sequence ID" value="ADL34170.1"/>
    <property type="molecule type" value="Genomic_DNA"/>
</dbReference>
<proteinExistence type="predicted"/>
<evidence type="ECO:0000313" key="3">
    <source>
        <dbReference type="Proteomes" id="UP000001299"/>
    </source>
</evidence>
<dbReference type="KEGG" id="bpb:bpr_I1433"/>
<dbReference type="Gene3D" id="3.90.1640.10">
    <property type="entry name" value="inorganic pyrophosphatase (n-terminal core)"/>
    <property type="match status" value="1"/>
</dbReference>
<dbReference type="InterPro" id="IPR038763">
    <property type="entry name" value="DHH_sf"/>
</dbReference>
<evidence type="ECO:0000313" key="2">
    <source>
        <dbReference type="EMBL" id="ADL34170.1"/>
    </source>
</evidence>